<evidence type="ECO:0000313" key="2">
    <source>
        <dbReference type="Proteomes" id="UP000095751"/>
    </source>
</evidence>
<proteinExistence type="predicted"/>
<sequence length="202" mass="21705">MFINEPEELGKRPATALATDEMIVIAKRFLASSGGLGGDPEMLSPTFTFEGPVVGPLGKKEFVNAIGSVDFGAAFPDFTSEFYGFHVDPFEGNRVWYTARGKGKNTGPLVPFVPKDSGTGITVVNPPQVCSITIDHSTGLISRYTIGYVVDRTVGNTGGLGGLYGILYALGRPLPFPEANPWKKSIQYDLFNKIGGLLQKLQ</sequence>
<reference evidence="1 2" key="1">
    <citation type="submission" date="2016-09" db="EMBL/GenBank/DDBJ databases">
        <title>Extensive genetic diversity and differential bi-allelic expression allows diatom success in the polar Southern Ocean.</title>
        <authorList>
            <consortium name="DOE Joint Genome Institute"/>
            <person name="Mock T."/>
            <person name="Otillar R.P."/>
            <person name="Strauss J."/>
            <person name="Dupont C."/>
            <person name="Frickenhaus S."/>
            <person name="Maumus F."/>
            <person name="Mcmullan M."/>
            <person name="Sanges R."/>
            <person name="Schmutz J."/>
            <person name="Toseland A."/>
            <person name="Valas R."/>
            <person name="Veluchamy A."/>
            <person name="Ward B.J."/>
            <person name="Allen A."/>
            <person name="Barry K."/>
            <person name="Falciatore A."/>
            <person name="Ferrante M."/>
            <person name="Fortunato A.E."/>
            <person name="Gloeckner G."/>
            <person name="Gruber A."/>
            <person name="Hipkin R."/>
            <person name="Janech M."/>
            <person name="Kroth P."/>
            <person name="Leese F."/>
            <person name="Lindquist E."/>
            <person name="Lyon B.R."/>
            <person name="Martin J."/>
            <person name="Mayer C."/>
            <person name="Parker M."/>
            <person name="Quesneville H."/>
            <person name="Raymond J."/>
            <person name="Uhlig C."/>
            <person name="Valentin K.U."/>
            <person name="Worden A.Z."/>
            <person name="Armbrust E.V."/>
            <person name="Bowler C."/>
            <person name="Green B."/>
            <person name="Moulton V."/>
            <person name="Van Oosterhout C."/>
            <person name="Grigoriev I."/>
        </authorList>
    </citation>
    <scope>NUCLEOTIDE SEQUENCE [LARGE SCALE GENOMIC DNA]</scope>
    <source>
        <strain evidence="1 2">CCMP1102</strain>
    </source>
</reference>
<dbReference type="InParanoid" id="A0A1E7FZD9"/>
<protein>
    <submittedName>
        <fullName evidence="1">Uncharacterized protein</fullName>
    </submittedName>
</protein>
<dbReference type="OrthoDB" id="49439at2759"/>
<organism evidence="1 2">
    <name type="scientific">Fragilariopsis cylindrus CCMP1102</name>
    <dbReference type="NCBI Taxonomy" id="635003"/>
    <lineage>
        <taxon>Eukaryota</taxon>
        <taxon>Sar</taxon>
        <taxon>Stramenopiles</taxon>
        <taxon>Ochrophyta</taxon>
        <taxon>Bacillariophyta</taxon>
        <taxon>Bacillariophyceae</taxon>
        <taxon>Bacillariophycidae</taxon>
        <taxon>Bacillariales</taxon>
        <taxon>Bacillariaceae</taxon>
        <taxon>Fragilariopsis</taxon>
    </lineage>
</organism>
<dbReference type="Gene3D" id="3.10.450.50">
    <property type="match status" value="1"/>
</dbReference>
<dbReference type="EMBL" id="KV784353">
    <property type="protein sequence ID" value="OEU23173.1"/>
    <property type="molecule type" value="Genomic_DNA"/>
</dbReference>
<name>A0A1E7FZD9_9STRA</name>
<evidence type="ECO:0000313" key="1">
    <source>
        <dbReference type="EMBL" id="OEU23173.1"/>
    </source>
</evidence>
<accession>A0A1E7FZD9</accession>
<dbReference type="Proteomes" id="UP000095751">
    <property type="component" value="Unassembled WGS sequence"/>
</dbReference>
<keyword evidence="2" id="KW-1185">Reference proteome</keyword>
<dbReference type="AlphaFoldDB" id="A0A1E7FZD9"/>
<gene>
    <name evidence="1" type="ORF">FRACYDRAFT_179342</name>
</gene>
<dbReference type="KEGG" id="fcy:FRACYDRAFT_179342"/>